<dbReference type="InterPro" id="IPR037278">
    <property type="entry name" value="ARFGAP/RecO"/>
</dbReference>
<dbReference type="PROSITE" id="PS50115">
    <property type="entry name" value="ARFGAP"/>
    <property type="match status" value="1"/>
</dbReference>
<feature type="domain" description="Arf-GAP" evidence="9">
    <location>
        <begin position="517"/>
        <end position="642"/>
    </location>
</feature>
<dbReference type="PANTHER" id="PTHR23180:SF160">
    <property type="entry name" value="ADP-RIBOSYLATION FACTOR GTPASE-ACTIVATING PROTEIN EFFECTOR PROTEIN 1"/>
    <property type="match status" value="1"/>
</dbReference>
<evidence type="ECO:0000256" key="3">
    <source>
        <dbReference type="ARBA" id="ARBA00022771"/>
    </source>
</evidence>
<dbReference type="InterPro" id="IPR036770">
    <property type="entry name" value="Ankyrin_rpt-contain_sf"/>
</dbReference>
<protein>
    <recommendedName>
        <fullName evidence="12">ArfGap-domain-containing protein</fullName>
    </recommendedName>
</protein>
<evidence type="ECO:0000256" key="6">
    <source>
        <dbReference type="PROSITE-ProRule" id="PRU00288"/>
    </source>
</evidence>
<dbReference type="SUPFAM" id="SSF57863">
    <property type="entry name" value="ArfGap/RecO-like zinc finger"/>
    <property type="match status" value="1"/>
</dbReference>
<name>A0A9W7Y1X3_9FUNG</name>
<dbReference type="InterPro" id="IPR027267">
    <property type="entry name" value="AH/BAR_dom_sf"/>
</dbReference>
<reference evidence="10" key="1">
    <citation type="submission" date="2022-07" db="EMBL/GenBank/DDBJ databases">
        <title>Phylogenomic reconstructions and comparative analyses of Kickxellomycotina fungi.</title>
        <authorList>
            <person name="Reynolds N.K."/>
            <person name="Stajich J.E."/>
            <person name="Barry K."/>
            <person name="Grigoriev I.V."/>
            <person name="Crous P."/>
            <person name="Smith M.E."/>
        </authorList>
    </citation>
    <scope>NUCLEOTIDE SEQUENCE</scope>
    <source>
        <strain evidence="10">NBRC 32514</strain>
    </source>
</reference>
<dbReference type="InterPro" id="IPR011993">
    <property type="entry name" value="PH-like_dom_sf"/>
</dbReference>
<dbReference type="PRINTS" id="PR00405">
    <property type="entry name" value="REVINTRACTNG"/>
</dbReference>
<feature type="repeat" description="ANK" evidence="5">
    <location>
        <begin position="735"/>
        <end position="767"/>
    </location>
</feature>
<dbReference type="SUPFAM" id="SSF48403">
    <property type="entry name" value="Ankyrin repeat"/>
    <property type="match status" value="1"/>
</dbReference>
<feature type="region of interest" description="Disordered" evidence="7">
    <location>
        <begin position="879"/>
        <end position="923"/>
    </location>
</feature>
<dbReference type="EMBL" id="JANBOJ010000098">
    <property type="protein sequence ID" value="KAJ1722718.1"/>
    <property type="molecule type" value="Genomic_DNA"/>
</dbReference>
<sequence>MASNQTPDLTGAMLQLEDSITDSPRYRGQMRQFEEYASSLESSIQGLSKSSKALHQASLDYSTRWSSIISQVSHMAQLSPIKDAKLAQQLSSLGDMLTEIERGRTLHSEQLQQILVQPLEDELGDQGLVSQIKSGRRRVDALQSEYESQLNRLMGRKPAEPAIEQIERSVEEAKSTYVRQTQSLSLDLNRLASVRRADFLESFLSLVYAQYAFYHQSFASLRDAEPMMRALGAHVAESRRQAREEISRAEELVVAPKKKKSKRKGAAGSIDDDRGYMKVGQFEEDEDDDDYDYDDENEDHIEAEVKSKASQSTNADSQSKRRTHTRSLASISLSHNGQFQMSGYLFLRSQYSLMASWQRRWFEISDGHLVHFQRDDERDREAVPLHLCMVKQGPATGSQDRRNVFELIAPNRTYLLQAEGSQELNAWKACLKQAIEASLYSHTPGMASATAITQPAMIAAARSSSQPLARTSGSPLHSGSLVNAAQSAVPARMSSGGITSPLSVDSLAIGSDRQTQAMRMMLMRQPEGNDRCVDCGLANPEWAAINLGILMCIECSGIHRSLGVHVSKVRSVKLDNWEPELMQIMQRLGNHHVNQIFEHREPLSDEPQKPTEKSSRDARQPYIMLKYSSRLFIDSLARGTEQASGKLIVAARTADLPLALEALAQGADPNAHDPTTGSTPLIEAVGMGDFGMLELLLLWGADPNVRAKITATAYLTESPKANPADQQPSSSKDMAGGTALHWATRLGNVRVVWYLVRKGAHWDTPDAYGLLPLDIALEDSNVSVVMALRYAAFQKASGLQPGSVSNASGANRLRMSPSSTQLGGNAAIEPVDMLDMNDSFIRDWAVPPYVPPIISSDTSTTTITTDAAAAVAASNADDLGILPDRSVASPVESADLDRPNAELADSDSLPKESQEEDTTATVE</sequence>
<keyword evidence="1" id="KW-0343">GTPase activation</keyword>
<evidence type="ECO:0000259" key="8">
    <source>
        <dbReference type="PROSITE" id="PS50003"/>
    </source>
</evidence>
<dbReference type="Pfam" id="PF00169">
    <property type="entry name" value="PH"/>
    <property type="match status" value="1"/>
</dbReference>
<dbReference type="SMART" id="SM00105">
    <property type="entry name" value="ArfGap"/>
    <property type="match status" value="1"/>
</dbReference>
<evidence type="ECO:0000256" key="4">
    <source>
        <dbReference type="ARBA" id="ARBA00022833"/>
    </source>
</evidence>
<keyword evidence="3 6" id="KW-0863">Zinc-finger</keyword>
<dbReference type="InterPro" id="IPR002110">
    <property type="entry name" value="Ankyrin_rpt"/>
</dbReference>
<feature type="domain" description="PH" evidence="8">
    <location>
        <begin position="338"/>
        <end position="436"/>
    </location>
</feature>
<dbReference type="InterPro" id="IPR045258">
    <property type="entry name" value="ACAP1/2/3-like"/>
</dbReference>
<dbReference type="GO" id="GO:0005737">
    <property type="term" value="C:cytoplasm"/>
    <property type="evidence" value="ECO:0007669"/>
    <property type="project" value="InterPro"/>
</dbReference>
<dbReference type="Pfam" id="PF01412">
    <property type="entry name" value="ArfGap"/>
    <property type="match status" value="1"/>
</dbReference>
<dbReference type="SUPFAM" id="SSF50729">
    <property type="entry name" value="PH domain-like"/>
    <property type="match status" value="1"/>
</dbReference>
<dbReference type="Gene3D" id="1.10.220.150">
    <property type="entry name" value="Arf GTPase activating protein"/>
    <property type="match status" value="1"/>
</dbReference>
<evidence type="ECO:0000259" key="9">
    <source>
        <dbReference type="PROSITE" id="PS50115"/>
    </source>
</evidence>
<organism evidence="10 11">
    <name type="scientific">Coemansia erecta</name>
    <dbReference type="NCBI Taxonomy" id="147472"/>
    <lineage>
        <taxon>Eukaryota</taxon>
        <taxon>Fungi</taxon>
        <taxon>Fungi incertae sedis</taxon>
        <taxon>Zoopagomycota</taxon>
        <taxon>Kickxellomycotina</taxon>
        <taxon>Kickxellomycetes</taxon>
        <taxon>Kickxellales</taxon>
        <taxon>Kickxellaceae</taxon>
        <taxon>Coemansia</taxon>
    </lineage>
</organism>
<evidence type="ECO:0008006" key="12">
    <source>
        <dbReference type="Google" id="ProtNLM"/>
    </source>
</evidence>
<dbReference type="PROSITE" id="PS50297">
    <property type="entry name" value="ANK_REP_REGION"/>
    <property type="match status" value="2"/>
</dbReference>
<evidence type="ECO:0000313" key="10">
    <source>
        <dbReference type="EMBL" id="KAJ1722718.1"/>
    </source>
</evidence>
<feature type="compositionally biased region" description="Basic residues" evidence="7">
    <location>
        <begin position="256"/>
        <end position="265"/>
    </location>
</feature>
<feature type="compositionally biased region" description="Polar residues" evidence="7">
    <location>
        <begin position="308"/>
        <end position="317"/>
    </location>
</feature>
<dbReference type="SMART" id="SM00233">
    <property type="entry name" value="PH"/>
    <property type="match status" value="1"/>
</dbReference>
<dbReference type="InterPro" id="IPR001164">
    <property type="entry name" value="ArfGAP_dom"/>
</dbReference>
<feature type="compositionally biased region" description="Acidic residues" evidence="7">
    <location>
        <begin position="914"/>
        <end position="923"/>
    </location>
</feature>
<feature type="region of interest" description="Disordered" evidence="7">
    <location>
        <begin position="254"/>
        <end position="278"/>
    </location>
</feature>
<keyword evidence="5" id="KW-0040">ANK repeat</keyword>
<evidence type="ECO:0000313" key="11">
    <source>
        <dbReference type="Proteomes" id="UP001149813"/>
    </source>
</evidence>
<dbReference type="Proteomes" id="UP001149813">
    <property type="component" value="Unassembled WGS sequence"/>
</dbReference>
<dbReference type="GO" id="GO:0005096">
    <property type="term" value="F:GTPase activator activity"/>
    <property type="evidence" value="ECO:0007669"/>
    <property type="project" value="UniProtKB-KW"/>
</dbReference>
<accession>A0A9W7Y1X3</accession>
<dbReference type="Pfam" id="PF00023">
    <property type="entry name" value="Ank"/>
    <property type="match status" value="2"/>
</dbReference>
<dbReference type="Pfam" id="PF16746">
    <property type="entry name" value="BAR_3"/>
    <property type="match status" value="1"/>
</dbReference>
<dbReference type="OrthoDB" id="10266696at2759"/>
<feature type="region of interest" description="Disordered" evidence="7">
    <location>
        <begin position="600"/>
        <end position="619"/>
    </location>
</feature>
<dbReference type="PROSITE" id="PS50088">
    <property type="entry name" value="ANK_REPEAT"/>
    <property type="match status" value="2"/>
</dbReference>
<dbReference type="FunFam" id="1.10.220.150:FF:000009">
    <property type="entry name" value="stromal membrane-associated protein 1 isoform X1"/>
    <property type="match status" value="1"/>
</dbReference>
<dbReference type="SMART" id="SM00248">
    <property type="entry name" value="ANK"/>
    <property type="match status" value="2"/>
</dbReference>
<proteinExistence type="predicted"/>
<comment type="caution">
    <text evidence="10">The sequence shown here is derived from an EMBL/GenBank/DDBJ whole genome shotgun (WGS) entry which is preliminary data.</text>
</comment>
<dbReference type="InterPro" id="IPR001849">
    <property type="entry name" value="PH_domain"/>
</dbReference>
<feature type="repeat" description="ANK" evidence="5">
    <location>
        <begin position="676"/>
        <end position="708"/>
    </location>
</feature>
<keyword evidence="2" id="KW-0479">Metal-binding</keyword>
<dbReference type="PROSITE" id="PS50003">
    <property type="entry name" value="PH_DOMAIN"/>
    <property type="match status" value="1"/>
</dbReference>
<dbReference type="Gene3D" id="2.30.29.30">
    <property type="entry name" value="Pleckstrin-homology domain (PH domain)/Phosphotyrosine-binding domain (PTB)"/>
    <property type="match status" value="1"/>
</dbReference>
<dbReference type="PANTHER" id="PTHR23180">
    <property type="entry name" value="CENTAURIN/ARF"/>
    <property type="match status" value="1"/>
</dbReference>
<dbReference type="InterPro" id="IPR004148">
    <property type="entry name" value="BAR_dom"/>
</dbReference>
<dbReference type="InterPro" id="IPR038508">
    <property type="entry name" value="ArfGAP_dom_sf"/>
</dbReference>
<evidence type="ECO:0000256" key="7">
    <source>
        <dbReference type="SAM" id="MobiDB-lite"/>
    </source>
</evidence>
<keyword evidence="11" id="KW-1185">Reference proteome</keyword>
<dbReference type="GO" id="GO:0008270">
    <property type="term" value="F:zinc ion binding"/>
    <property type="evidence" value="ECO:0007669"/>
    <property type="project" value="UniProtKB-KW"/>
</dbReference>
<dbReference type="Gene3D" id="1.25.40.20">
    <property type="entry name" value="Ankyrin repeat-containing domain"/>
    <property type="match status" value="1"/>
</dbReference>
<dbReference type="CDD" id="cd07307">
    <property type="entry name" value="BAR"/>
    <property type="match status" value="1"/>
</dbReference>
<feature type="region of interest" description="Disordered" evidence="7">
    <location>
        <begin position="304"/>
        <end position="326"/>
    </location>
</feature>
<keyword evidence="4" id="KW-0862">Zinc</keyword>
<dbReference type="SUPFAM" id="SSF103657">
    <property type="entry name" value="BAR/IMD domain-like"/>
    <property type="match status" value="1"/>
</dbReference>
<dbReference type="AlphaFoldDB" id="A0A9W7Y1X3"/>
<evidence type="ECO:0000256" key="5">
    <source>
        <dbReference type="PROSITE-ProRule" id="PRU00023"/>
    </source>
</evidence>
<evidence type="ECO:0000256" key="1">
    <source>
        <dbReference type="ARBA" id="ARBA00022468"/>
    </source>
</evidence>
<evidence type="ECO:0000256" key="2">
    <source>
        <dbReference type="ARBA" id="ARBA00022723"/>
    </source>
</evidence>
<gene>
    <name evidence="10" type="ORF">LPJ53_002891</name>
</gene>
<dbReference type="Gene3D" id="1.20.1270.60">
    <property type="entry name" value="Arfaptin homology (AH) domain/BAR domain"/>
    <property type="match status" value="1"/>
</dbReference>